<dbReference type="RefSeq" id="WP_164654399.1">
    <property type="nucleotide sequence ID" value="NZ_JAAIJR010000050.1"/>
</dbReference>
<dbReference type="InterPro" id="IPR011978">
    <property type="entry name" value="YgfB-like"/>
</dbReference>
<proteinExistence type="inferred from homology"/>
<evidence type="ECO:0000313" key="3">
    <source>
        <dbReference type="Proteomes" id="UP000471640"/>
    </source>
</evidence>
<dbReference type="PANTHER" id="PTHR37528">
    <property type="entry name" value="UPF0149 PROTEIN YGFB"/>
    <property type="match status" value="1"/>
</dbReference>
<dbReference type="SUPFAM" id="SSF101327">
    <property type="entry name" value="YgfB-like"/>
    <property type="match status" value="1"/>
</dbReference>
<sequence length="193" mass="21060">MTDARCIKEHLTDIDDAQLAFYLEASPLNPTVAEAHGMLCGVVCGAAADPVALWLEQLLPSAAAGGTPDLEAREALREIAEPLEKAVRGPDLAVEMLLPQESAALAERATAVYDWVRGFLYAMGILGISELDLSGEAREVYRDLAEVTRMDLEHLEDSEENEQALMEITEFVRVAAMIIHDARVQAPQQMKDA</sequence>
<evidence type="ECO:0000256" key="1">
    <source>
        <dbReference type="ARBA" id="ARBA00038308"/>
    </source>
</evidence>
<reference evidence="2 3" key="2">
    <citation type="submission" date="2020-02" db="EMBL/GenBank/DDBJ databases">
        <title>Genome sequences of Thiorhodococcus mannitoliphagus and Thiorhodococcus minor, purple sulfur photosynthetic bacteria in the gammaproteobacterial family, Chromatiaceae.</title>
        <authorList>
            <person name="Aviles F.A."/>
            <person name="Meyer T.E."/>
            <person name="Kyndt J.A."/>
        </authorList>
    </citation>
    <scope>NUCLEOTIDE SEQUENCE [LARGE SCALE GENOMIC DNA]</scope>
    <source>
        <strain evidence="2 3">DSM 18266</strain>
    </source>
</reference>
<dbReference type="Gene3D" id="1.20.120.740">
    <property type="entry name" value="YgfB uncharacterised protein family UPF0149, PF03695"/>
    <property type="match status" value="1"/>
</dbReference>
<protein>
    <submittedName>
        <fullName evidence="2">UPF0149 family protein</fullName>
    </submittedName>
</protein>
<evidence type="ECO:0000313" key="2">
    <source>
        <dbReference type="EMBL" id="NEX21299.1"/>
    </source>
</evidence>
<reference evidence="3" key="1">
    <citation type="journal article" date="2020" name="Microbiol. Resour. Announc.">
        <title>Draft Genome Sequences of Thiorhodococcus mannitoliphagus and Thiorhodococcus minor, Purple Sulfur Photosynthetic Bacteria in the Gammaproteobacterial Family Chromatiaceae.</title>
        <authorList>
            <person name="Aviles F.A."/>
            <person name="Meyer T.E."/>
            <person name="Kyndt J.A."/>
        </authorList>
    </citation>
    <scope>NUCLEOTIDE SEQUENCE [LARGE SCALE GENOMIC DNA]</scope>
    <source>
        <strain evidence="3">DSM 18266</strain>
    </source>
</reference>
<dbReference type="EMBL" id="JAAIJR010000050">
    <property type="protein sequence ID" value="NEX21299.1"/>
    <property type="molecule type" value="Genomic_DNA"/>
</dbReference>
<keyword evidence="3" id="KW-1185">Reference proteome</keyword>
<dbReference type="InterPro" id="IPR036255">
    <property type="entry name" value="YgfB-like_sf"/>
</dbReference>
<comment type="similarity">
    <text evidence="1">Belongs to the UPF0149 family.</text>
</comment>
<name>A0A6P1DU44_9GAMM</name>
<comment type="caution">
    <text evidence="2">The sequence shown here is derived from an EMBL/GenBank/DDBJ whole genome shotgun (WGS) entry which is preliminary data.</text>
</comment>
<gene>
    <name evidence="2" type="ORF">G3480_13415</name>
</gene>
<dbReference type="AlphaFoldDB" id="A0A6P1DU44"/>
<dbReference type="Proteomes" id="UP000471640">
    <property type="component" value="Unassembled WGS sequence"/>
</dbReference>
<organism evidence="2 3">
    <name type="scientific">Thiorhodococcus mannitoliphagus</name>
    <dbReference type="NCBI Taxonomy" id="329406"/>
    <lineage>
        <taxon>Bacteria</taxon>
        <taxon>Pseudomonadati</taxon>
        <taxon>Pseudomonadota</taxon>
        <taxon>Gammaproteobacteria</taxon>
        <taxon>Chromatiales</taxon>
        <taxon>Chromatiaceae</taxon>
        <taxon>Thiorhodococcus</taxon>
    </lineage>
</organism>
<dbReference type="Pfam" id="PF03695">
    <property type="entry name" value="UPF0149"/>
    <property type="match status" value="1"/>
</dbReference>
<accession>A0A6P1DU44</accession>
<dbReference type="PANTHER" id="PTHR37528:SF1">
    <property type="entry name" value="UPF0149 PROTEIN YGFB"/>
    <property type="match status" value="1"/>
</dbReference>
<dbReference type="GO" id="GO:0005829">
    <property type="term" value="C:cytosol"/>
    <property type="evidence" value="ECO:0007669"/>
    <property type="project" value="TreeGrafter"/>
</dbReference>